<dbReference type="Gene3D" id="3.40.50.970">
    <property type="match status" value="1"/>
</dbReference>
<keyword evidence="6" id="KW-0786">Thiamine pyrophosphate</keyword>
<dbReference type="NCBIfam" id="TIGR00239">
    <property type="entry name" value="2oxo_dh_E1"/>
    <property type="match status" value="1"/>
</dbReference>
<protein>
    <recommendedName>
        <fullName evidence="4">oxoglutarate dehydrogenase (succinyl-transferring)</fullName>
        <ecNumber evidence="4">1.2.4.2</ecNumber>
    </recommendedName>
</protein>
<dbReference type="InterPro" id="IPR001017">
    <property type="entry name" value="DH_E1"/>
</dbReference>
<gene>
    <name evidence="8" type="ORF">ZBT109_1175</name>
</gene>
<dbReference type="SMART" id="SM00861">
    <property type="entry name" value="Transket_pyr"/>
    <property type="match status" value="1"/>
</dbReference>
<dbReference type="Gene3D" id="3.40.50.12470">
    <property type="match status" value="1"/>
</dbReference>
<evidence type="ECO:0000256" key="3">
    <source>
        <dbReference type="ARBA" id="ARBA00006936"/>
    </source>
</evidence>
<organism evidence="8 9">
    <name type="scientific">Zymobacter palmae</name>
    <dbReference type="NCBI Taxonomy" id="33074"/>
    <lineage>
        <taxon>Bacteria</taxon>
        <taxon>Pseudomonadati</taxon>
        <taxon>Pseudomonadota</taxon>
        <taxon>Gammaproteobacteria</taxon>
        <taxon>Oceanospirillales</taxon>
        <taxon>Halomonadaceae</taxon>
        <taxon>Zymobacter group</taxon>
        <taxon>Zymobacter</taxon>
    </lineage>
</organism>
<dbReference type="InterPro" id="IPR011603">
    <property type="entry name" value="2oxoglutarate_DH_E1"/>
</dbReference>
<comment type="function">
    <text evidence="2">E1 component of the 2-oxoglutarate dehydrogenase (OGDH) complex which catalyzes the decarboxylation of 2-oxoglutarate, the first step in the conversion of 2-oxoglutarate to succinyl-CoA and CO(2).</text>
</comment>
<dbReference type="RefSeq" id="WP_232012873.1">
    <property type="nucleotide sequence ID" value="NZ_AP018933.1"/>
</dbReference>
<dbReference type="Proteomes" id="UP000267342">
    <property type="component" value="Chromosome"/>
</dbReference>
<evidence type="ECO:0000313" key="9">
    <source>
        <dbReference type="Proteomes" id="UP000267342"/>
    </source>
</evidence>
<dbReference type="InterPro" id="IPR032106">
    <property type="entry name" value="2-oxogl_dehyd_N"/>
</dbReference>
<dbReference type="GO" id="GO:0045252">
    <property type="term" value="C:oxoglutarate dehydrogenase complex"/>
    <property type="evidence" value="ECO:0007669"/>
    <property type="project" value="TreeGrafter"/>
</dbReference>
<proteinExistence type="inferred from homology"/>
<dbReference type="GO" id="GO:0030976">
    <property type="term" value="F:thiamine pyrophosphate binding"/>
    <property type="evidence" value="ECO:0007669"/>
    <property type="project" value="InterPro"/>
</dbReference>
<evidence type="ECO:0000256" key="4">
    <source>
        <dbReference type="ARBA" id="ARBA00012280"/>
    </source>
</evidence>
<keyword evidence="9" id="KW-1185">Reference proteome</keyword>
<dbReference type="NCBIfam" id="NF006914">
    <property type="entry name" value="PRK09404.1"/>
    <property type="match status" value="1"/>
</dbReference>
<dbReference type="GO" id="GO:0006099">
    <property type="term" value="P:tricarboxylic acid cycle"/>
    <property type="evidence" value="ECO:0007669"/>
    <property type="project" value="TreeGrafter"/>
</dbReference>
<dbReference type="Gene3D" id="1.10.287.1150">
    <property type="entry name" value="TPP helical domain"/>
    <property type="match status" value="1"/>
</dbReference>
<dbReference type="InterPro" id="IPR031717">
    <property type="entry name" value="ODO-1/KGD_C"/>
</dbReference>
<dbReference type="EMBL" id="AP018933">
    <property type="protein sequence ID" value="BBG29935.1"/>
    <property type="molecule type" value="Genomic_DNA"/>
</dbReference>
<dbReference type="SUPFAM" id="SSF52518">
    <property type="entry name" value="Thiamin diphosphate-binding fold (THDP-binding)"/>
    <property type="match status" value="2"/>
</dbReference>
<evidence type="ECO:0000256" key="1">
    <source>
        <dbReference type="ARBA" id="ARBA00001964"/>
    </source>
</evidence>
<dbReference type="PANTHER" id="PTHR23152:SF4">
    <property type="entry name" value="2-OXOADIPATE DEHYDROGENASE COMPLEX COMPONENT E1"/>
    <property type="match status" value="1"/>
</dbReference>
<dbReference type="STRING" id="1123510.GCA_000620025_01435"/>
<dbReference type="AlphaFoldDB" id="A0A348HE83"/>
<sequence>MKQTQKNSRMAALWRSSHMNGANAHYVEQLFERYLDAPDSIPEQWRHYFDTLVEDSKAHVPLSSVRERFRGQASLRQRIAAPSPAVTREQQVTSHVRSWIDAWRRHGHRQAHLDPLALQSPETVAELDPATHGLTVADMARELDIRAMELPHHLPARMTLMALQGWLVETYAGALAVEIPLDDPDARAWWLARIEAPQRAASRAEQQALLERLTAADGFERYLAGRYPGAKRFGLEGCDALIPLVDALMHEAAGKLSHVMIGMAHRGRLNVLVNALGKPPAAVIDEFEGRAPHTGTSGDVKYHLGYHSTRQFPNGALLCELVPNPSHLEIVTPVLQGAVRARQDQDGAQVLPIAMHGDAAFAGQGVVMECLQMSRTRAFGIGGTVHIVINNQIGFTTSRADDARSTRYCTDIAHMLQIPVLHVNADEPEAVLRAARLAFEWREHSGQDVLIDLIGYRRRGHNEADEPSGTQPLMYAKIRQQSTAQQRYAERLVAQGRVSAEQVKQLADDYRKWLESSAPASAPQASVFDVSALPALTPESLVALGERAFAVPADLSLQRQVERVYEDRQRMLTGEIPLNWGAAELLAYASVLAAGHPVRLIGQDSGRGTFSHRHAVLHDQQMDKAWVPLQHLSAPQAPCVIHDSLLSEEAVLAFEYGYSTAAPQSLVLWEAQFGDFANGAQVVIDQFIAAGDAKWGQRCGLVLLLPHGYEGQGPEHSSARPERFLQLCAEENMFVCTPTTPAQMFHLLRRQLMLGVAKPLVVMQPKSLLRHRLAVSSLEALADGHFQTMLPDDQADASRVTRVVLSAGKVHYDLLAERGAQAHQDTALVRVEQVYPFPVEEVAAELARYPALKTLVWCQEEPRNQGYWQGVRDALDEVVARSGDRASVRYVGRPSAAAPATGSAHQHAEEQCALVEAAFKA</sequence>
<evidence type="ECO:0000256" key="2">
    <source>
        <dbReference type="ARBA" id="ARBA00003906"/>
    </source>
</evidence>
<dbReference type="CDD" id="cd02016">
    <property type="entry name" value="TPP_E1_OGDC_like"/>
    <property type="match status" value="1"/>
</dbReference>
<feature type="domain" description="Transketolase-like pyrimidine-binding" evidence="7">
    <location>
        <begin position="578"/>
        <end position="771"/>
    </location>
</feature>
<evidence type="ECO:0000256" key="5">
    <source>
        <dbReference type="ARBA" id="ARBA00023002"/>
    </source>
</evidence>
<dbReference type="GO" id="GO:0004591">
    <property type="term" value="F:oxoglutarate dehydrogenase (succinyl-transferring) activity"/>
    <property type="evidence" value="ECO:0007669"/>
    <property type="project" value="UniProtKB-EC"/>
</dbReference>
<dbReference type="GO" id="GO:0005829">
    <property type="term" value="C:cytosol"/>
    <property type="evidence" value="ECO:0007669"/>
    <property type="project" value="TreeGrafter"/>
</dbReference>
<accession>A0A348HE83</accession>
<dbReference type="EC" id="1.2.4.2" evidence="4"/>
<dbReference type="Pfam" id="PF02779">
    <property type="entry name" value="Transket_pyr"/>
    <property type="match status" value="1"/>
</dbReference>
<comment type="cofactor">
    <cofactor evidence="1">
        <name>thiamine diphosphate</name>
        <dbReference type="ChEBI" id="CHEBI:58937"/>
    </cofactor>
</comment>
<dbReference type="Pfam" id="PF16078">
    <property type="entry name" value="2-oxogl_dehyd_N"/>
    <property type="match status" value="1"/>
</dbReference>
<dbReference type="InterPro" id="IPR005475">
    <property type="entry name" value="Transketolase-like_Pyr-bd"/>
</dbReference>
<dbReference type="Pfam" id="PF16870">
    <property type="entry name" value="OxoGdeHyase_C"/>
    <property type="match status" value="1"/>
</dbReference>
<dbReference type="Gene3D" id="3.40.50.11610">
    <property type="entry name" value="Multifunctional 2-oxoglutarate metabolism enzyme, C-terminal domain"/>
    <property type="match status" value="1"/>
</dbReference>
<name>A0A348HE83_9GAMM</name>
<dbReference type="InterPro" id="IPR029061">
    <property type="entry name" value="THDP-binding"/>
</dbReference>
<dbReference type="PANTHER" id="PTHR23152">
    <property type="entry name" value="2-OXOGLUTARATE DEHYDROGENASE"/>
    <property type="match status" value="1"/>
</dbReference>
<comment type="similarity">
    <text evidence="3">Belongs to the alpha-ketoglutarate dehydrogenase family.</text>
</comment>
<dbReference type="InterPro" id="IPR042179">
    <property type="entry name" value="KGD_C_sf"/>
</dbReference>
<evidence type="ECO:0000313" key="8">
    <source>
        <dbReference type="EMBL" id="BBG29935.1"/>
    </source>
</evidence>
<dbReference type="Pfam" id="PF00676">
    <property type="entry name" value="E1_dh"/>
    <property type="match status" value="1"/>
</dbReference>
<dbReference type="PIRSF" id="PIRSF000157">
    <property type="entry name" value="Oxoglu_dh_E1"/>
    <property type="match status" value="1"/>
</dbReference>
<keyword evidence="5" id="KW-0560">Oxidoreductase</keyword>
<evidence type="ECO:0000256" key="6">
    <source>
        <dbReference type="ARBA" id="ARBA00023052"/>
    </source>
</evidence>
<reference evidence="8 9" key="1">
    <citation type="submission" date="2018-09" db="EMBL/GenBank/DDBJ databases">
        <title>Zymobacter palmae IAM14233 (=T109) whole genome analysis.</title>
        <authorList>
            <person name="Yanase H."/>
        </authorList>
    </citation>
    <scope>NUCLEOTIDE SEQUENCE [LARGE SCALE GENOMIC DNA]</scope>
    <source>
        <strain evidence="8 9">IAM14233</strain>
    </source>
</reference>
<dbReference type="KEGG" id="zpl:ZBT109_1175"/>
<evidence type="ECO:0000259" key="7">
    <source>
        <dbReference type="SMART" id="SM00861"/>
    </source>
</evidence>
<dbReference type="NCBIfam" id="NF008907">
    <property type="entry name" value="PRK12270.1"/>
    <property type="match status" value="1"/>
</dbReference>